<dbReference type="EMBL" id="KQ235648">
    <property type="protein sequence ID" value="KMZ96155.1"/>
    <property type="molecule type" value="Genomic_DNA"/>
</dbReference>
<feature type="compositionally biased region" description="Polar residues" evidence="1">
    <location>
        <begin position="144"/>
        <end position="186"/>
    </location>
</feature>
<dbReference type="AlphaFoldDB" id="A0A0J9TKA6"/>
<protein>
    <recommendedName>
        <fullName evidence="5">Variable surface protein Vir18</fullName>
    </recommendedName>
</protein>
<keyword evidence="2" id="KW-0812">Transmembrane</keyword>
<evidence type="ECO:0000256" key="2">
    <source>
        <dbReference type="SAM" id="Phobius"/>
    </source>
</evidence>
<name>A0A0J9TKA6_PLAVI</name>
<evidence type="ECO:0000313" key="3">
    <source>
        <dbReference type="EMBL" id="KMZ96155.1"/>
    </source>
</evidence>
<feature type="compositionally biased region" description="Polar residues" evidence="1">
    <location>
        <begin position="234"/>
        <end position="253"/>
    </location>
</feature>
<keyword evidence="2" id="KW-0472">Membrane</keyword>
<feature type="region of interest" description="Disordered" evidence="1">
    <location>
        <begin position="98"/>
        <end position="254"/>
    </location>
</feature>
<accession>A0A0J9TKA6</accession>
<feature type="compositionally biased region" description="Basic and acidic residues" evidence="1">
    <location>
        <begin position="224"/>
        <end position="233"/>
    </location>
</feature>
<feature type="compositionally biased region" description="Polar residues" evidence="1">
    <location>
        <begin position="206"/>
        <end position="223"/>
    </location>
</feature>
<dbReference type="Proteomes" id="UP000053239">
    <property type="component" value="Unassembled WGS sequence"/>
</dbReference>
<feature type="compositionally biased region" description="Basic and acidic residues" evidence="1">
    <location>
        <begin position="376"/>
        <end position="415"/>
    </location>
</feature>
<proteinExistence type="predicted"/>
<feature type="transmembrane region" description="Helical" evidence="2">
    <location>
        <begin position="458"/>
        <end position="476"/>
    </location>
</feature>
<feature type="compositionally biased region" description="Polar residues" evidence="1">
    <location>
        <begin position="323"/>
        <end position="332"/>
    </location>
</feature>
<reference evidence="3 4" key="1">
    <citation type="submission" date="2011-09" db="EMBL/GenBank/DDBJ databases">
        <title>The Genome Sequence of Plasmodium vivax North Korean.</title>
        <authorList>
            <consortium name="The Broad Institute Genome Sequencing Platform"/>
            <consortium name="The Broad Institute Genome Sequencing Center for Infectious Disease"/>
            <person name="Neafsey D."/>
            <person name="Carlton J."/>
            <person name="Barnwell J."/>
            <person name="Collins W."/>
            <person name="Escalante A."/>
            <person name="Mullikin J."/>
            <person name="Saul A."/>
            <person name="Guigo R."/>
            <person name="Camara F."/>
            <person name="Young S.K."/>
            <person name="Zeng Q."/>
            <person name="Gargeya S."/>
            <person name="Fitzgerald M."/>
            <person name="Haas B."/>
            <person name="Abouelleil A."/>
            <person name="Alvarado L."/>
            <person name="Arachchi H.M."/>
            <person name="Berlin A."/>
            <person name="Brown A."/>
            <person name="Chapman S.B."/>
            <person name="Chen Z."/>
            <person name="Dunbar C."/>
            <person name="Freedman E."/>
            <person name="Gearin G."/>
            <person name="Gellesch M."/>
            <person name="Goldberg J."/>
            <person name="Griggs A."/>
            <person name="Gujja S."/>
            <person name="Heiman D."/>
            <person name="Howarth C."/>
            <person name="Larson L."/>
            <person name="Lui A."/>
            <person name="MacDonald P.J.P."/>
            <person name="Montmayeur A."/>
            <person name="Murphy C."/>
            <person name="Neiman D."/>
            <person name="Pearson M."/>
            <person name="Priest M."/>
            <person name="Roberts A."/>
            <person name="Saif S."/>
            <person name="Shea T."/>
            <person name="Shenoy N."/>
            <person name="Sisk P."/>
            <person name="Stolte C."/>
            <person name="Sykes S."/>
            <person name="Wortman J."/>
            <person name="Nusbaum C."/>
            <person name="Birren B."/>
        </authorList>
    </citation>
    <scope>NUCLEOTIDE SEQUENCE [LARGE SCALE GENOMIC DNA]</scope>
    <source>
        <strain evidence="3 4">North Korean</strain>
    </source>
</reference>
<feature type="compositionally biased region" description="Basic and acidic residues" evidence="1">
    <location>
        <begin position="308"/>
        <end position="320"/>
    </location>
</feature>
<keyword evidence="2" id="KW-1133">Transmembrane helix</keyword>
<evidence type="ECO:0000313" key="4">
    <source>
        <dbReference type="Proteomes" id="UP000053239"/>
    </source>
</evidence>
<gene>
    <name evidence="3" type="ORF">PVNG_05801</name>
</gene>
<feature type="compositionally biased region" description="Basic and acidic residues" evidence="1">
    <location>
        <begin position="125"/>
        <end position="137"/>
    </location>
</feature>
<feature type="region of interest" description="Disordered" evidence="1">
    <location>
        <begin position="308"/>
        <end position="332"/>
    </location>
</feature>
<evidence type="ECO:0000256" key="1">
    <source>
        <dbReference type="SAM" id="MobiDB-lite"/>
    </source>
</evidence>
<evidence type="ECO:0008006" key="5">
    <source>
        <dbReference type="Google" id="ProtNLM"/>
    </source>
</evidence>
<organism evidence="3 4">
    <name type="scientific">Plasmodium vivax North Korean</name>
    <dbReference type="NCBI Taxonomy" id="1035514"/>
    <lineage>
        <taxon>Eukaryota</taxon>
        <taxon>Sar</taxon>
        <taxon>Alveolata</taxon>
        <taxon>Apicomplexa</taxon>
        <taxon>Aconoidasida</taxon>
        <taxon>Haemosporida</taxon>
        <taxon>Plasmodiidae</taxon>
        <taxon>Plasmodium</taxon>
        <taxon>Plasmodium (Plasmodium)</taxon>
    </lineage>
</organism>
<sequence>MTSWFTRRFTGFFNFYDRYGDAQCMNDYTSYKGDIEREIDKFDKKNYANYYHEWEKLNNYITEKNNKLKECYTKRYITGTLIEDDKIKNFMNRCSSNRRCNNPSRQALRTPSSNPETKRSCKGPNDCKETEKPKEAKPNPNPTSPEVVSQTRSSGGQNSNDQGQSHTAVPGSRTGSVNSQTQTSIDHSVPSVLAGTKAPEQRDNTHSGVSGQTENETQSASHSSVEKENRLDSHPSNASSQDVSNGESPSTGTVPLKVLETKDHQGGPHGSEDITGKAIGEHATGVEVKTTSDEDCAKTSCAKNLTERTPARGENGDGHTPHTVANSVGTDRTSVFSGDSVSVDVKTANHDKVLPVLVPEGNRNANSLTPGCENFHGLDGESKDPGIKPTEAENRDRKDAVEDPHSTTISEDHSETNTLSEQNDLGLDKDTNESATIGNDIEMHEPSLNKYLILYKKYIIMALLSLVAILLLTILLKVNKHLLYKKIILILLIIYNN</sequence>
<feature type="region of interest" description="Disordered" evidence="1">
    <location>
        <begin position="364"/>
        <end position="431"/>
    </location>
</feature>